<reference evidence="7" key="1">
    <citation type="journal article" date="2023" name="Nat. Commun.">
        <title>Diploid and tetraploid genomes of Acorus and the evolution of monocots.</title>
        <authorList>
            <person name="Ma L."/>
            <person name="Liu K.W."/>
            <person name="Li Z."/>
            <person name="Hsiao Y.Y."/>
            <person name="Qi Y."/>
            <person name="Fu T."/>
            <person name="Tang G.D."/>
            <person name="Zhang D."/>
            <person name="Sun W.H."/>
            <person name="Liu D.K."/>
            <person name="Li Y."/>
            <person name="Chen G.Z."/>
            <person name="Liu X.D."/>
            <person name="Liao X.Y."/>
            <person name="Jiang Y.T."/>
            <person name="Yu X."/>
            <person name="Hao Y."/>
            <person name="Huang J."/>
            <person name="Zhao X.W."/>
            <person name="Ke S."/>
            <person name="Chen Y.Y."/>
            <person name="Wu W.L."/>
            <person name="Hsu J.L."/>
            <person name="Lin Y.F."/>
            <person name="Huang M.D."/>
            <person name="Li C.Y."/>
            <person name="Huang L."/>
            <person name="Wang Z.W."/>
            <person name="Zhao X."/>
            <person name="Zhong W.Y."/>
            <person name="Peng D.H."/>
            <person name="Ahmad S."/>
            <person name="Lan S."/>
            <person name="Zhang J.S."/>
            <person name="Tsai W.C."/>
            <person name="Van de Peer Y."/>
            <person name="Liu Z.J."/>
        </authorList>
    </citation>
    <scope>NUCLEOTIDE SEQUENCE</scope>
    <source>
        <strain evidence="7">SCP</strain>
    </source>
</reference>
<dbReference type="EMBL" id="JAUJYN010000002">
    <property type="protein sequence ID" value="KAK1277223.1"/>
    <property type="molecule type" value="Genomic_DNA"/>
</dbReference>
<gene>
    <name evidence="7" type="ORF">QJS04_geneDACA017170</name>
</gene>
<accession>A0AAV9BML0</accession>
<feature type="transmembrane region" description="Helical" evidence="6">
    <location>
        <begin position="89"/>
        <end position="111"/>
    </location>
</feature>
<comment type="similarity">
    <text evidence="2">Belongs to the TMEM45 family.</text>
</comment>
<evidence type="ECO:0000256" key="4">
    <source>
        <dbReference type="ARBA" id="ARBA00022989"/>
    </source>
</evidence>
<keyword evidence="4 6" id="KW-1133">Transmembrane helix</keyword>
<feature type="transmembrane region" description="Helical" evidence="6">
    <location>
        <begin position="123"/>
        <end position="142"/>
    </location>
</feature>
<feature type="transmembrane region" description="Helical" evidence="6">
    <location>
        <begin position="6"/>
        <end position="23"/>
    </location>
</feature>
<name>A0AAV9BML0_ACOGR</name>
<keyword evidence="5 6" id="KW-0472">Membrane</keyword>
<dbReference type="Pfam" id="PF04819">
    <property type="entry name" value="DUF716"/>
    <property type="match status" value="1"/>
</dbReference>
<sequence>MGSLVGHVAPGLGFLLIGLWHFFNHTKLHLIYPSTYTSLPWFPTKPIKYLELTIIALGSAVSISMELFISPNYHQPLDPSDLTIPSNHLHNFEHSSISLSFLVYSLFAIALDRQINPGPANTALTYIAAAMAFTQELLMFHLHSTDHMGAEGQYHFLLQSVILVSLASTLLGIVCPKSFVVSFVRSASLVFQGVWFVIMGWVLWTPSLVFKGCFINLEDGRSVVRCHGREWLERAKSLVNIQFSWVLVGVTVFSLGLYLILSRVYQVEEYRFLDKNGGGGDDDLESPENVQELKRLMHLELKR</sequence>
<dbReference type="InterPro" id="IPR006904">
    <property type="entry name" value="DUF716"/>
</dbReference>
<dbReference type="Proteomes" id="UP001179952">
    <property type="component" value="Unassembled WGS sequence"/>
</dbReference>
<proteinExistence type="inferred from homology"/>
<feature type="transmembrane region" description="Helical" evidence="6">
    <location>
        <begin position="241"/>
        <end position="261"/>
    </location>
</feature>
<feature type="transmembrane region" description="Helical" evidence="6">
    <location>
        <begin position="49"/>
        <end position="69"/>
    </location>
</feature>
<evidence type="ECO:0000256" key="3">
    <source>
        <dbReference type="ARBA" id="ARBA00022692"/>
    </source>
</evidence>
<evidence type="ECO:0000256" key="2">
    <source>
        <dbReference type="ARBA" id="ARBA00006948"/>
    </source>
</evidence>
<dbReference type="PANTHER" id="PTHR46285:SF3">
    <property type="entry name" value="PROTEINASE INHIBITOR I4, SERPIN (DUF716)"/>
    <property type="match status" value="1"/>
</dbReference>
<keyword evidence="8" id="KW-1185">Reference proteome</keyword>
<dbReference type="AlphaFoldDB" id="A0AAV9BML0"/>
<dbReference type="GO" id="GO:0016020">
    <property type="term" value="C:membrane"/>
    <property type="evidence" value="ECO:0007669"/>
    <property type="project" value="UniProtKB-SubCell"/>
</dbReference>
<evidence type="ECO:0000313" key="7">
    <source>
        <dbReference type="EMBL" id="KAK1277223.1"/>
    </source>
</evidence>
<feature type="transmembrane region" description="Helical" evidence="6">
    <location>
        <begin position="154"/>
        <end position="175"/>
    </location>
</feature>
<reference evidence="7" key="2">
    <citation type="submission" date="2023-06" db="EMBL/GenBank/DDBJ databases">
        <authorList>
            <person name="Ma L."/>
            <person name="Liu K.-W."/>
            <person name="Li Z."/>
            <person name="Hsiao Y.-Y."/>
            <person name="Qi Y."/>
            <person name="Fu T."/>
            <person name="Tang G."/>
            <person name="Zhang D."/>
            <person name="Sun W.-H."/>
            <person name="Liu D.-K."/>
            <person name="Li Y."/>
            <person name="Chen G.-Z."/>
            <person name="Liu X.-D."/>
            <person name="Liao X.-Y."/>
            <person name="Jiang Y.-T."/>
            <person name="Yu X."/>
            <person name="Hao Y."/>
            <person name="Huang J."/>
            <person name="Zhao X.-W."/>
            <person name="Ke S."/>
            <person name="Chen Y.-Y."/>
            <person name="Wu W.-L."/>
            <person name="Hsu J.-L."/>
            <person name="Lin Y.-F."/>
            <person name="Huang M.-D."/>
            <person name="Li C.-Y."/>
            <person name="Huang L."/>
            <person name="Wang Z.-W."/>
            <person name="Zhao X."/>
            <person name="Zhong W.-Y."/>
            <person name="Peng D.-H."/>
            <person name="Ahmad S."/>
            <person name="Lan S."/>
            <person name="Zhang J.-S."/>
            <person name="Tsai W.-C."/>
            <person name="Van De Peer Y."/>
            <person name="Liu Z.-J."/>
        </authorList>
    </citation>
    <scope>NUCLEOTIDE SEQUENCE</scope>
    <source>
        <strain evidence="7">SCP</strain>
        <tissue evidence="7">Leaves</tissue>
    </source>
</reference>
<evidence type="ECO:0000256" key="6">
    <source>
        <dbReference type="SAM" id="Phobius"/>
    </source>
</evidence>
<keyword evidence="3 6" id="KW-0812">Transmembrane</keyword>
<feature type="transmembrane region" description="Helical" evidence="6">
    <location>
        <begin position="187"/>
        <end position="204"/>
    </location>
</feature>
<evidence type="ECO:0000256" key="5">
    <source>
        <dbReference type="ARBA" id="ARBA00023136"/>
    </source>
</evidence>
<evidence type="ECO:0000256" key="1">
    <source>
        <dbReference type="ARBA" id="ARBA00004141"/>
    </source>
</evidence>
<comment type="caution">
    <text evidence="7">The sequence shown here is derived from an EMBL/GenBank/DDBJ whole genome shotgun (WGS) entry which is preliminary data.</text>
</comment>
<evidence type="ECO:0000313" key="8">
    <source>
        <dbReference type="Proteomes" id="UP001179952"/>
    </source>
</evidence>
<protein>
    <submittedName>
        <fullName evidence="7">Uncharacterized protein</fullName>
    </submittedName>
</protein>
<organism evidence="7 8">
    <name type="scientific">Acorus gramineus</name>
    <name type="common">Dwarf sweet flag</name>
    <dbReference type="NCBI Taxonomy" id="55184"/>
    <lineage>
        <taxon>Eukaryota</taxon>
        <taxon>Viridiplantae</taxon>
        <taxon>Streptophyta</taxon>
        <taxon>Embryophyta</taxon>
        <taxon>Tracheophyta</taxon>
        <taxon>Spermatophyta</taxon>
        <taxon>Magnoliopsida</taxon>
        <taxon>Liliopsida</taxon>
        <taxon>Acoraceae</taxon>
        <taxon>Acorus</taxon>
    </lineage>
</organism>
<comment type="subcellular location">
    <subcellularLocation>
        <location evidence="1">Membrane</location>
        <topology evidence="1">Multi-pass membrane protein</topology>
    </subcellularLocation>
</comment>
<dbReference type="PANTHER" id="PTHR46285">
    <property type="entry name" value="PROTEINASE INHIBITOR I4, SERPIN (DUF716)-RELATED"/>
    <property type="match status" value="1"/>
</dbReference>